<organism evidence="4">
    <name type="scientific">Roseihalotalea indica</name>
    <dbReference type="NCBI Taxonomy" id="2867963"/>
    <lineage>
        <taxon>Bacteria</taxon>
        <taxon>Pseudomonadati</taxon>
        <taxon>Bacteroidota</taxon>
        <taxon>Cytophagia</taxon>
        <taxon>Cytophagales</taxon>
        <taxon>Catalimonadaceae</taxon>
        <taxon>Roseihalotalea</taxon>
    </lineage>
</organism>
<protein>
    <submittedName>
        <fullName evidence="4">Oxidoreductase C-terminal domain-containing protein</fullName>
    </submittedName>
</protein>
<keyword evidence="2" id="KW-0732">Signal</keyword>
<feature type="chain" id="PRO_5041389630" evidence="2">
    <location>
        <begin position="21"/>
        <end position="468"/>
    </location>
</feature>
<proteinExistence type="predicted"/>
<feature type="domain" description="Putative oxidoreductase C-terminal" evidence="3">
    <location>
        <begin position="188"/>
        <end position="462"/>
    </location>
</feature>
<dbReference type="GO" id="GO:0016491">
    <property type="term" value="F:oxidoreductase activity"/>
    <property type="evidence" value="ECO:0007669"/>
    <property type="project" value="UniProtKB-KW"/>
</dbReference>
<dbReference type="InterPro" id="IPR036291">
    <property type="entry name" value="NAD(P)-bd_dom_sf"/>
</dbReference>
<dbReference type="InterPro" id="IPR050463">
    <property type="entry name" value="Gfo/Idh/MocA_oxidrdct_glycsds"/>
</dbReference>
<accession>A0AA49GK67</accession>
<sequence>MNLTNVTALALLFLLGCAQSQENTTEENMKTDDFTGAPGEVKLMTLDPGHFHAALVQKFMYDQVDSVVHVYAPEGNDVKLHLQRIEGFNTREEDPTHWVEEIYTGPDFYQKMMEEQPGNVVVLSGNNAKKTQYIKESVEAGLNVLADKPMVIKPSEYPALKSAMATAQENGVLLYDIMTERYEITTMLQKELAHTASVFGELEKGTPDNPAISKESVHHFFKYVAGSPLIRPAWFFDTDQQGEGIVDVSTHLVDLIMWECFPEEAIDTTATEVVSARHWATELTPEQFNKVTGLDSYPDYLQKDVKDDVLSTFSNGEFVFTVNGVHGKVSVIWNFEAPEGAADTHFSIMRGTKANLIIRQDEPQNYQPTLYVEPTDAADENFEQTLREALEKLSEDHPGLEMKPSDNGFEVVIPDRYKVGHEAHFSQVTEKYLEYLTEGSLPAWEVTNMITKYYVTMQAYAKSQDQVQ</sequence>
<evidence type="ECO:0000313" key="4">
    <source>
        <dbReference type="EMBL" id="WKN35747.1"/>
    </source>
</evidence>
<evidence type="ECO:0000256" key="1">
    <source>
        <dbReference type="ARBA" id="ARBA00023002"/>
    </source>
</evidence>
<dbReference type="Gene3D" id="3.40.50.720">
    <property type="entry name" value="NAD(P)-binding Rossmann-like Domain"/>
    <property type="match status" value="1"/>
</dbReference>
<gene>
    <name evidence="4" type="ORF">K4G66_25600</name>
</gene>
<dbReference type="EMBL" id="CP120682">
    <property type="protein sequence ID" value="WKN35747.1"/>
    <property type="molecule type" value="Genomic_DNA"/>
</dbReference>
<reference evidence="4" key="1">
    <citation type="journal article" date="2023" name="Comput. Struct. Biotechnol. J.">
        <title>Discovery of a novel marine Bacteroidetes with a rich repertoire of carbohydrate-active enzymes.</title>
        <authorList>
            <person name="Chen B."/>
            <person name="Liu G."/>
            <person name="Chen Q."/>
            <person name="Wang H."/>
            <person name="Liu L."/>
            <person name="Tang K."/>
        </authorList>
    </citation>
    <scope>NUCLEOTIDE SEQUENCE</scope>
    <source>
        <strain evidence="4">TK19036</strain>
    </source>
</reference>
<dbReference type="PANTHER" id="PTHR43818:SF11">
    <property type="entry name" value="BCDNA.GH03377"/>
    <property type="match status" value="1"/>
</dbReference>
<dbReference type="AlphaFoldDB" id="A0AA49GK67"/>
<keyword evidence="1" id="KW-0560">Oxidoreductase</keyword>
<dbReference type="InterPro" id="IPR032459">
    <property type="entry name" value="Oxidoreduct_C"/>
</dbReference>
<dbReference type="PANTHER" id="PTHR43818">
    <property type="entry name" value="BCDNA.GH03377"/>
    <property type="match status" value="1"/>
</dbReference>
<dbReference type="SUPFAM" id="SSF51735">
    <property type="entry name" value="NAD(P)-binding Rossmann-fold domains"/>
    <property type="match status" value="1"/>
</dbReference>
<evidence type="ECO:0000256" key="2">
    <source>
        <dbReference type="SAM" id="SignalP"/>
    </source>
</evidence>
<dbReference type="Pfam" id="PF16490">
    <property type="entry name" value="Oxidoreduct_C"/>
    <property type="match status" value="1"/>
</dbReference>
<feature type="signal peptide" evidence="2">
    <location>
        <begin position="1"/>
        <end position="20"/>
    </location>
</feature>
<dbReference type="Gene3D" id="3.30.360.10">
    <property type="entry name" value="Dihydrodipicolinate Reductase, domain 2"/>
    <property type="match status" value="1"/>
</dbReference>
<name>A0AA49GK67_9BACT</name>
<evidence type="ECO:0000259" key="3">
    <source>
        <dbReference type="Pfam" id="PF16490"/>
    </source>
</evidence>
<reference evidence="4" key="2">
    <citation type="journal article" date="2024" name="Antonie Van Leeuwenhoek">
        <title>Roseihalotalea indica gen. nov., sp. nov., a halophilic Bacteroidetes from mesopelagic Southwest Indian Ocean with higher carbohydrate metabolic potential.</title>
        <authorList>
            <person name="Chen B."/>
            <person name="Zhang M."/>
            <person name="Lin D."/>
            <person name="Ye J."/>
            <person name="Tang K."/>
        </authorList>
    </citation>
    <scope>NUCLEOTIDE SEQUENCE</scope>
    <source>
        <strain evidence="4">TK19036</strain>
    </source>
</reference>